<feature type="transmembrane region" description="Helical" evidence="8">
    <location>
        <begin position="7"/>
        <end position="26"/>
    </location>
</feature>
<reference evidence="9" key="3">
    <citation type="submission" date="2000-01" db="EMBL/GenBank/DDBJ databases">
        <authorList>
            <person name="Maslov D.A."/>
            <person name="Nawathean P."/>
        </authorList>
    </citation>
    <scope>NUCLEOTIDE SEQUENCE</scope>
    <source>
        <strain evidence="9">1G</strain>
    </source>
</reference>
<feature type="transmembrane region" description="Helical" evidence="8">
    <location>
        <begin position="105"/>
        <end position="130"/>
    </location>
</feature>
<dbReference type="GO" id="GO:0005743">
    <property type="term" value="C:mitochondrial inner membrane"/>
    <property type="evidence" value="ECO:0007669"/>
    <property type="project" value="UniProtKB-SubCell"/>
</dbReference>
<keyword evidence="7" id="KW-0830">Ubiquinone</keyword>
<feature type="transmembrane region" description="Helical" evidence="8">
    <location>
        <begin position="142"/>
        <end position="163"/>
    </location>
</feature>
<comment type="similarity">
    <text evidence="2 6">Belongs to the complex I subunit 1 family.</text>
</comment>
<reference evidence="9" key="1">
    <citation type="journal article" date="1998" name="Mol. Biochem. Parasitol.">
        <title>Demonstration of mRNA editing and localization of guide RNA genes in kinetoplast-mitochondria of the plant trypanosomatid Phytomonas serpens.</title>
        <authorList>
            <person name="Maslov D.A."/>
            <person name="Hollar L."/>
            <person name="Haghighat P."/>
            <person name="Nawathean P."/>
        </authorList>
    </citation>
    <scope>NUCLEOTIDE SEQUENCE</scope>
    <source>
        <strain evidence="9">1G</strain>
    </source>
</reference>
<feature type="transmembrane region" description="Helical" evidence="8">
    <location>
        <begin position="32"/>
        <end position="53"/>
    </location>
</feature>
<keyword evidence="7" id="KW-0496">Mitochondrion</keyword>
<dbReference type="GO" id="GO:0009060">
    <property type="term" value="P:aerobic respiration"/>
    <property type="evidence" value="ECO:0007669"/>
    <property type="project" value="TreeGrafter"/>
</dbReference>
<evidence type="ECO:0000256" key="6">
    <source>
        <dbReference type="RuleBase" id="RU000471"/>
    </source>
</evidence>
<comment type="catalytic activity">
    <reaction evidence="7">
        <text>a ubiquinone + NADH + 5 H(+)(in) = a ubiquinol + NAD(+) + 4 H(+)(out)</text>
        <dbReference type="Rhea" id="RHEA:29091"/>
        <dbReference type="Rhea" id="RHEA-COMP:9565"/>
        <dbReference type="Rhea" id="RHEA-COMP:9566"/>
        <dbReference type="ChEBI" id="CHEBI:15378"/>
        <dbReference type="ChEBI" id="CHEBI:16389"/>
        <dbReference type="ChEBI" id="CHEBI:17976"/>
        <dbReference type="ChEBI" id="CHEBI:57540"/>
        <dbReference type="ChEBI" id="CHEBI:57945"/>
        <dbReference type="EC" id="7.1.1.2"/>
    </reaction>
</comment>
<keyword evidence="4 8" id="KW-1133">Transmembrane helix</keyword>
<dbReference type="InterPro" id="IPR018086">
    <property type="entry name" value="NADH_UbQ_OxRdtase_su1_CS"/>
</dbReference>
<evidence type="ECO:0000256" key="3">
    <source>
        <dbReference type="ARBA" id="ARBA00022692"/>
    </source>
</evidence>
<comment type="subcellular location">
    <subcellularLocation>
        <location evidence="1">Membrane</location>
        <topology evidence="1">Multi-pass membrane protein</topology>
    </subcellularLocation>
    <subcellularLocation>
        <location evidence="6">Mitochondrion inner membrane</location>
        <topology evidence="6">Multi-pass membrane protein</topology>
    </subcellularLocation>
</comment>
<accession>Q9MD53</accession>
<dbReference type="InterPro" id="IPR001694">
    <property type="entry name" value="NADH_UbQ_OxRdtase_su1/FPO"/>
</dbReference>
<dbReference type="GO" id="GO:0003954">
    <property type="term" value="F:NADH dehydrogenase activity"/>
    <property type="evidence" value="ECO:0007669"/>
    <property type="project" value="TreeGrafter"/>
</dbReference>
<evidence type="ECO:0000256" key="5">
    <source>
        <dbReference type="ARBA" id="ARBA00023136"/>
    </source>
</evidence>
<reference evidence="9" key="2">
    <citation type="journal article" date="1999" name="Mol. Biochem. Parasitol.">
        <title>Partial kinetoplast-mitochondrial gene organization and expression in the respiratory deficient plant trypanosomatid Phytomonas serpens.</title>
        <authorList>
            <person name="Maslov D.A."/>
            <person name="Nawathean P."/>
            <person name="Scheel J."/>
        </authorList>
    </citation>
    <scope>NUCLEOTIDE SEQUENCE</scope>
    <source>
        <strain evidence="9">1G</strain>
    </source>
</reference>
<feature type="transmembrane region" description="Helical" evidence="8">
    <location>
        <begin position="216"/>
        <end position="236"/>
    </location>
</feature>
<evidence type="ECO:0000256" key="1">
    <source>
        <dbReference type="ARBA" id="ARBA00004141"/>
    </source>
</evidence>
<dbReference type="EC" id="7.1.1.2" evidence="7"/>
<keyword evidence="6" id="KW-0520">NAD</keyword>
<evidence type="ECO:0000313" key="9">
    <source>
        <dbReference type="EMBL" id="AAF26927.1"/>
    </source>
</evidence>
<evidence type="ECO:0000256" key="8">
    <source>
        <dbReference type="SAM" id="Phobius"/>
    </source>
</evidence>
<dbReference type="AlphaFoldDB" id="Q9MD53"/>
<dbReference type="EMBL" id="AF079967">
    <property type="protein sequence ID" value="AAF26927.1"/>
    <property type="molecule type" value="Genomic_DNA"/>
</dbReference>
<organism evidence="9">
    <name type="scientific">Phytomonas serpens</name>
    <dbReference type="NCBI Taxonomy" id="5707"/>
    <lineage>
        <taxon>Eukaryota</taxon>
        <taxon>Discoba</taxon>
        <taxon>Euglenozoa</taxon>
        <taxon>Kinetoplastea</taxon>
        <taxon>Metakinetoplastina</taxon>
        <taxon>Trypanosomatida</taxon>
        <taxon>Trypanosomatidae</taxon>
        <taxon>Phytomonas</taxon>
    </lineage>
</organism>
<feature type="transmembrane region" description="Helical" evidence="8">
    <location>
        <begin position="183"/>
        <end position="204"/>
    </location>
</feature>
<feature type="transmembrane region" description="Helical" evidence="8">
    <location>
        <begin position="242"/>
        <end position="272"/>
    </location>
</feature>
<dbReference type="PANTHER" id="PTHR11432">
    <property type="entry name" value="NADH DEHYDROGENASE SUBUNIT 1"/>
    <property type="match status" value="1"/>
</dbReference>
<evidence type="ECO:0000256" key="2">
    <source>
        <dbReference type="ARBA" id="ARBA00010535"/>
    </source>
</evidence>
<name>Q9MD53_9TRYP</name>
<evidence type="ECO:0000256" key="7">
    <source>
        <dbReference type="RuleBase" id="RU000473"/>
    </source>
</evidence>
<sequence length="314" mass="36038">MFFFIDLFIVILIIILVVLILCGHTTLCERRILAIVQLRIGPALFFFGILTPITDGIKLFLKFTLFVVGFDGIYLIIALLVTTFCMFIGWLFFPIGYIILLDNGFTVFLMLFLHILINVCSVFWVGFFLFSSCFVYMSAMRVLFFSIISESSMLMLFLISFLLDNFSMLSIKDVSIGQLYINNFFLGGILFVGLFWICLLIDGLRIPFDYMECESELVAGLITELSGFFFVIYSILETSHLLLSTILLACFCFGGLFVCFKSLIILIVCFFFPRVIGFRLKITTAQTFIILFLFIMCFLLFNWLAITKLISLCF</sequence>
<protein>
    <recommendedName>
        <fullName evidence="7">NADH-ubiquinone oxidoreductase chain 1</fullName>
        <ecNumber evidence="7">7.1.1.2</ecNumber>
    </recommendedName>
</protein>
<feature type="transmembrane region" description="Helical" evidence="8">
    <location>
        <begin position="284"/>
        <end position="306"/>
    </location>
</feature>
<keyword evidence="5 8" id="KW-0472">Membrane</keyword>
<feature type="transmembrane region" description="Helical" evidence="8">
    <location>
        <begin position="65"/>
        <end position="93"/>
    </location>
</feature>
<geneLocation type="mitochondrion" evidence="9"/>
<dbReference type="PROSITE" id="PS00668">
    <property type="entry name" value="COMPLEX1_ND1_2"/>
    <property type="match status" value="1"/>
</dbReference>
<evidence type="ECO:0000256" key="4">
    <source>
        <dbReference type="ARBA" id="ARBA00022989"/>
    </source>
</evidence>
<dbReference type="PANTHER" id="PTHR11432:SF3">
    <property type="entry name" value="NADH-UBIQUINONE OXIDOREDUCTASE CHAIN 1"/>
    <property type="match status" value="1"/>
</dbReference>
<dbReference type="GO" id="GO:0008137">
    <property type="term" value="F:NADH dehydrogenase (ubiquinone) activity"/>
    <property type="evidence" value="ECO:0007669"/>
    <property type="project" value="UniProtKB-EC"/>
</dbReference>
<proteinExistence type="inferred from homology"/>
<dbReference type="Pfam" id="PF00146">
    <property type="entry name" value="NADHdh"/>
    <property type="match status" value="1"/>
</dbReference>
<keyword evidence="3 6" id="KW-0812">Transmembrane</keyword>